<comment type="caution">
    <text evidence="1">The sequence shown here is derived from an EMBL/GenBank/DDBJ whole genome shotgun (WGS) entry which is preliminary data.</text>
</comment>
<proteinExistence type="predicted"/>
<organism evidence="1 2">
    <name type="scientific">Dawidia soli</name>
    <dbReference type="NCBI Taxonomy" id="2782352"/>
    <lineage>
        <taxon>Bacteria</taxon>
        <taxon>Pseudomonadati</taxon>
        <taxon>Bacteroidota</taxon>
        <taxon>Cytophagia</taxon>
        <taxon>Cytophagales</taxon>
        <taxon>Chryseotaleaceae</taxon>
        <taxon>Dawidia</taxon>
    </lineage>
</organism>
<evidence type="ECO:0008006" key="3">
    <source>
        <dbReference type="Google" id="ProtNLM"/>
    </source>
</evidence>
<dbReference type="Proteomes" id="UP001319180">
    <property type="component" value="Unassembled WGS sequence"/>
</dbReference>
<dbReference type="SUPFAM" id="SSF158682">
    <property type="entry name" value="TerB-like"/>
    <property type="match status" value="1"/>
</dbReference>
<evidence type="ECO:0000313" key="1">
    <source>
        <dbReference type="EMBL" id="MBT1689606.1"/>
    </source>
</evidence>
<dbReference type="RefSeq" id="WP_254092827.1">
    <property type="nucleotide sequence ID" value="NZ_JAHESC010000044.1"/>
</dbReference>
<name>A0AAP2DED2_9BACT</name>
<accession>A0AAP2DED2</accession>
<dbReference type="EMBL" id="JAHESC010000044">
    <property type="protein sequence ID" value="MBT1689606.1"/>
    <property type="molecule type" value="Genomic_DNA"/>
</dbReference>
<dbReference type="InterPro" id="IPR029024">
    <property type="entry name" value="TerB-like"/>
</dbReference>
<evidence type="ECO:0000313" key="2">
    <source>
        <dbReference type="Proteomes" id="UP001319180"/>
    </source>
</evidence>
<dbReference type="Gene3D" id="1.10.3680.10">
    <property type="entry name" value="TerB-like"/>
    <property type="match status" value="1"/>
</dbReference>
<sequence>MAPLAQMKLLISLAQIDGRVAEREQFYILNIGRANGFYPDEIEPLFDAYHELIVPQDLTADEKFNYIFSLVQLMKIDERMYKEEMMFCSKIAASLGYDQQVMFDLLLHVRATPMSAEETASLKELTKKYLVS</sequence>
<keyword evidence="2" id="KW-1185">Reference proteome</keyword>
<dbReference type="AlphaFoldDB" id="A0AAP2DED2"/>
<gene>
    <name evidence="1" type="ORF">KK078_23785</name>
</gene>
<reference evidence="1 2" key="1">
    <citation type="submission" date="2021-05" db="EMBL/GenBank/DDBJ databases">
        <title>A Polyphasic approach of four new species of the genus Ohtaekwangia: Ohtaekwangia histidinii sp. nov., Ohtaekwangia cretensis sp. nov., Ohtaekwangia indiensis sp. nov., Ohtaekwangia reichenbachii sp. nov. from diverse environment.</title>
        <authorList>
            <person name="Octaviana S."/>
        </authorList>
    </citation>
    <scope>NUCLEOTIDE SEQUENCE [LARGE SCALE GENOMIC DNA]</scope>
    <source>
        <strain evidence="1 2">PWU37</strain>
    </source>
</reference>
<protein>
    <recommendedName>
        <fullName evidence="3">TerB family tellurite resistance protein</fullName>
    </recommendedName>
</protein>